<dbReference type="AlphaFoldDB" id="A0A1D1ZEA5"/>
<evidence type="ECO:0000256" key="1">
    <source>
        <dbReference type="SAM" id="Phobius"/>
    </source>
</evidence>
<keyword evidence="1" id="KW-1133">Transmembrane helix</keyword>
<proteinExistence type="predicted"/>
<sequence length="151" mass="16804">MKFCDTFLRIFTIFVVIFTTLTISLPIDKRINLKAIVVTAPGPEPKFIGTKQTTTWYCVLCNRKENVKIEVIKNGHEVVHTINGEKAGSGSAVFDLDPSWAHVGNAYNVKVSLEKDPNVFGISVKPFPVLPSQEDVLSKIPKNIPINLPHF</sequence>
<protein>
    <submittedName>
        <fullName evidence="2">Uncharacterized protein</fullName>
    </submittedName>
</protein>
<accession>A0A1D1ZEA5</accession>
<gene>
    <name evidence="2" type="ORF">g.5731</name>
</gene>
<organism evidence="2">
    <name type="scientific">Anthurium amnicola</name>
    <dbReference type="NCBI Taxonomy" id="1678845"/>
    <lineage>
        <taxon>Eukaryota</taxon>
        <taxon>Viridiplantae</taxon>
        <taxon>Streptophyta</taxon>
        <taxon>Embryophyta</taxon>
        <taxon>Tracheophyta</taxon>
        <taxon>Spermatophyta</taxon>
        <taxon>Magnoliopsida</taxon>
        <taxon>Liliopsida</taxon>
        <taxon>Araceae</taxon>
        <taxon>Pothoideae</taxon>
        <taxon>Potheae</taxon>
        <taxon>Anthurium</taxon>
    </lineage>
</organism>
<keyword evidence="1" id="KW-0812">Transmembrane</keyword>
<reference evidence="2" key="1">
    <citation type="submission" date="2015-07" db="EMBL/GenBank/DDBJ databases">
        <title>Transcriptome Assembly of Anthurium amnicola.</title>
        <authorList>
            <person name="Suzuki J."/>
        </authorList>
    </citation>
    <scope>NUCLEOTIDE SEQUENCE</scope>
</reference>
<keyword evidence="1" id="KW-0472">Membrane</keyword>
<evidence type="ECO:0000313" key="2">
    <source>
        <dbReference type="EMBL" id="JAT65238.1"/>
    </source>
</evidence>
<name>A0A1D1ZEA5_9ARAE</name>
<dbReference type="EMBL" id="GDJX01002698">
    <property type="protein sequence ID" value="JAT65238.1"/>
    <property type="molecule type" value="Transcribed_RNA"/>
</dbReference>
<feature type="transmembrane region" description="Helical" evidence="1">
    <location>
        <begin position="6"/>
        <end position="27"/>
    </location>
</feature>